<dbReference type="InterPro" id="IPR048666">
    <property type="entry name" value="RedAm-like_C"/>
</dbReference>
<sequence>MNNHDKTPVTVIGLGLMGQALASAFLRAGHPTTVWNRTASKAERLVADGAKAAATATDAIAASPLVVVCVTDYTAARDLLDPADGWDGRVLVNLTSGTADQARAMAAWADERGATYLDGAIMAAPDVIGGDALIVYSGPRDAYDAHEGTLSSLGSGTRHLGDDHAVTAFHEMAVLSLMWNMLNGFLHGAALLKAAGVDAASYVPIAAQGIGTVSAWLPGYARSVDDGEYPVLDSTLDGHLAAMRHLVEASESLGVSAELPALVKDLAERAVGAGHGEGGYAVLVEQFAKP</sequence>
<dbReference type="PANTHER" id="PTHR43580">
    <property type="entry name" value="OXIDOREDUCTASE GLYR1-RELATED"/>
    <property type="match status" value="1"/>
</dbReference>
<dbReference type="InterPro" id="IPR036291">
    <property type="entry name" value="NAD(P)-bd_dom_sf"/>
</dbReference>
<dbReference type="SUPFAM" id="SSF48179">
    <property type="entry name" value="6-phosphogluconate dehydrogenase C-terminal domain-like"/>
    <property type="match status" value="1"/>
</dbReference>
<evidence type="ECO:0000313" key="6">
    <source>
        <dbReference type="Proteomes" id="UP000282674"/>
    </source>
</evidence>
<dbReference type="Proteomes" id="UP000282674">
    <property type="component" value="Unassembled WGS sequence"/>
</dbReference>
<proteinExistence type="inferred from homology"/>
<comment type="similarity">
    <text evidence="1">Belongs to the HIBADH-related family.</text>
</comment>
<dbReference type="AlphaFoldDB" id="A0A3M2LWE9"/>
<dbReference type="RefSeq" id="WP_122196301.1">
    <property type="nucleotide sequence ID" value="NZ_JBHSKC010000023.1"/>
</dbReference>
<dbReference type="OrthoDB" id="4535742at2"/>
<keyword evidence="2" id="KW-0560">Oxidoreductase</keyword>
<dbReference type="SUPFAM" id="SSF51735">
    <property type="entry name" value="NAD(P)-binding Rossmann-fold domains"/>
    <property type="match status" value="1"/>
</dbReference>
<reference evidence="5 6" key="1">
    <citation type="submission" date="2018-10" db="EMBL/GenBank/DDBJ databases">
        <title>Isolation from soil.</title>
        <authorList>
            <person name="Hu J."/>
        </authorList>
    </citation>
    <scope>NUCLEOTIDE SEQUENCE [LARGE SCALE GENOMIC DNA]</scope>
    <source>
        <strain evidence="5 6">NEAU-Ht49</strain>
    </source>
</reference>
<dbReference type="InterPro" id="IPR015815">
    <property type="entry name" value="HIBADH-related"/>
</dbReference>
<feature type="domain" description="NADPH-dependent reductive aminase-like C-terminal" evidence="4">
    <location>
        <begin position="163"/>
        <end position="288"/>
    </location>
</feature>
<evidence type="ECO:0000256" key="2">
    <source>
        <dbReference type="ARBA" id="ARBA00023002"/>
    </source>
</evidence>
<feature type="domain" description="6-phosphogluconate dehydrogenase NADP-binding" evidence="3">
    <location>
        <begin position="9"/>
        <end position="157"/>
    </location>
</feature>
<keyword evidence="6" id="KW-1185">Reference proteome</keyword>
<evidence type="ECO:0000259" key="3">
    <source>
        <dbReference type="Pfam" id="PF03446"/>
    </source>
</evidence>
<dbReference type="InterPro" id="IPR008927">
    <property type="entry name" value="6-PGluconate_DH-like_C_sf"/>
</dbReference>
<dbReference type="Gene3D" id="1.10.1040.10">
    <property type="entry name" value="N-(1-d-carboxylethyl)-l-norvaline Dehydrogenase, domain 2"/>
    <property type="match status" value="1"/>
</dbReference>
<evidence type="ECO:0000313" key="5">
    <source>
        <dbReference type="EMBL" id="RMI41809.1"/>
    </source>
</evidence>
<accession>A0A3M2LWE9</accession>
<protein>
    <submittedName>
        <fullName evidence="5">NAD(P)-dependent oxidoreductase</fullName>
    </submittedName>
</protein>
<gene>
    <name evidence="5" type="ORF">EBO15_21965</name>
</gene>
<name>A0A3M2LWE9_9ACTN</name>
<dbReference type="EMBL" id="RFFG01000039">
    <property type="protein sequence ID" value="RMI41809.1"/>
    <property type="molecule type" value="Genomic_DNA"/>
</dbReference>
<dbReference type="InterPro" id="IPR013328">
    <property type="entry name" value="6PGD_dom2"/>
</dbReference>
<comment type="caution">
    <text evidence="5">The sequence shown here is derived from an EMBL/GenBank/DDBJ whole genome shotgun (WGS) entry which is preliminary data.</text>
</comment>
<dbReference type="Pfam" id="PF21761">
    <property type="entry name" value="RedAm-like_C"/>
    <property type="match status" value="1"/>
</dbReference>
<organism evidence="5 6">
    <name type="scientific">Actinomadura harenae</name>
    <dbReference type="NCBI Taxonomy" id="2483351"/>
    <lineage>
        <taxon>Bacteria</taxon>
        <taxon>Bacillati</taxon>
        <taxon>Actinomycetota</taxon>
        <taxon>Actinomycetes</taxon>
        <taxon>Streptosporangiales</taxon>
        <taxon>Thermomonosporaceae</taxon>
        <taxon>Actinomadura</taxon>
    </lineage>
</organism>
<dbReference type="GO" id="GO:0016491">
    <property type="term" value="F:oxidoreductase activity"/>
    <property type="evidence" value="ECO:0007669"/>
    <property type="project" value="UniProtKB-KW"/>
</dbReference>
<evidence type="ECO:0000256" key="1">
    <source>
        <dbReference type="ARBA" id="ARBA00009080"/>
    </source>
</evidence>
<dbReference type="Pfam" id="PF03446">
    <property type="entry name" value="NAD_binding_2"/>
    <property type="match status" value="1"/>
</dbReference>
<dbReference type="InterPro" id="IPR051265">
    <property type="entry name" value="HIBADH-related_NP60_sf"/>
</dbReference>
<dbReference type="PANTHER" id="PTHR43580:SF2">
    <property type="entry name" value="CYTOKINE-LIKE NUCLEAR FACTOR N-PAC"/>
    <property type="match status" value="1"/>
</dbReference>
<evidence type="ECO:0000259" key="4">
    <source>
        <dbReference type="Pfam" id="PF21761"/>
    </source>
</evidence>
<dbReference type="InterPro" id="IPR006115">
    <property type="entry name" value="6PGDH_NADP-bd"/>
</dbReference>
<dbReference type="Gene3D" id="3.40.50.720">
    <property type="entry name" value="NAD(P)-binding Rossmann-like Domain"/>
    <property type="match status" value="1"/>
</dbReference>
<dbReference type="PIRSF" id="PIRSF000103">
    <property type="entry name" value="HIBADH"/>
    <property type="match status" value="1"/>
</dbReference>
<dbReference type="GO" id="GO:0050661">
    <property type="term" value="F:NADP binding"/>
    <property type="evidence" value="ECO:0007669"/>
    <property type="project" value="InterPro"/>
</dbReference>